<sequence length="159" mass="17325">MSTKSKPREPILQGLVYFPERAPTDSAAKVPAVVQLERQQLDYYSDVLVLTAVSATDPDGPVLAGAKFPVSSVRFPFSFQMYEENLLTSRPGVLDAWASVVDTEDIVLKATICPSDSSDFPCQDNERKKYAQGVAKLISNLPGLQEGEHIRAPASLALQ</sequence>
<gene>
    <name evidence="1" type="ORF">ACHAW5_006060</name>
</gene>
<reference evidence="1 2" key="1">
    <citation type="submission" date="2024-10" db="EMBL/GenBank/DDBJ databases">
        <title>Updated reference genomes for cyclostephanoid diatoms.</title>
        <authorList>
            <person name="Roberts W.R."/>
            <person name="Alverson A.J."/>
        </authorList>
    </citation>
    <scope>NUCLEOTIDE SEQUENCE [LARGE SCALE GENOMIC DNA]</scope>
    <source>
        <strain evidence="1 2">AJA276-08</strain>
    </source>
</reference>
<evidence type="ECO:0000313" key="2">
    <source>
        <dbReference type="Proteomes" id="UP001530315"/>
    </source>
</evidence>
<proteinExistence type="predicted"/>
<dbReference type="EMBL" id="JALLAZ020000358">
    <property type="protein sequence ID" value="KAL3797198.1"/>
    <property type="molecule type" value="Genomic_DNA"/>
</dbReference>
<dbReference type="AlphaFoldDB" id="A0ABD3QA20"/>
<comment type="caution">
    <text evidence="1">The sequence shown here is derived from an EMBL/GenBank/DDBJ whole genome shotgun (WGS) entry which is preliminary data.</text>
</comment>
<name>A0ABD3QA20_9STRA</name>
<accession>A0ABD3QA20</accession>
<protein>
    <submittedName>
        <fullName evidence="1">Uncharacterized protein</fullName>
    </submittedName>
</protein>
<organism evidence="1 2">
    <name type="scientific">Stephanodiscus triporus</name>
    <dbReference type="NCBI Taxonomy" id="2934178"/>
    <lineage>
        <taxon>Eukaryota</taxon>
        <taxon>Sar</taxon>
        <taxon>Stramenopiles</taxon>
        <taxon>Ochrophyta</taxon>
        <taxon>Bacillariophyta</taxon>
        <taxon>Coscinodiscophyceae</taxon>
        <taxon>Thalassiosirophycidae</taxon>
        <taxon>Stephanodiscales</taxon>
        <taxon>Stephanodiscaceae</taxon>
        <taxon>Stephanodiscus</taxon>
    </lineage>
</organism>
<keyword evidence="2" id="KW-1185">Reference proteome</keyword>
<evidence type="ECO:0000313" key="1">
    <source>
        <dbReference type="EMBL" id="KAL3797198.1"/>
    </source>
</evidence>
<dbReference type="Proteomes" id="UP001530315">
    <property type="component" value="Unassembled WGS sequence"/>
</dbReference>